<evidence type="ECO:0000256" key="1">
    <source>
        <dbReference type="ARBA" id="ARBA00005695"/>
    </source>
</evidence>
<proteinExistence type="inferred from homology"/>
<gene>
    <name evidence="5" type="ORF">ACFSXZ_27435</name>
</gene>
<dbReference type="EMBL" id="JBHUKR010000016">
    <property type="protein sequence ID" value="MFD2420068.1"/>
    <property type="molecule type" value="Genomic_DNA"/>
</dbReference>
<evidence type="ECO:0000256" key="2">
    <source>
        <dbReference type="ARBA" id="ARBA00022448"/>
    </source>
</evidence>
<dbReference type="PANTHER" id="PTHR30290:SF9">
    <property type="entry name" value="OLIGOPEPTIDE-BINDING PROTEIN APPA"/>
    <property type="match status" value="1"/>
</dbReference>
<organism evidence="5 6">
    <name type="scientific">Amycolatopsis pigmentata</name>
    <dbReference type="NCBI Taxonomy" id="450801"/>
    <lineage>
        <taxon>Bacteria</taxon>
        <taxon>Bacillati</taxon>
        <taxon>Actinomycetota</taxon>
        <taxon>Actinomycetes</taxon>
        <taxon>Pseudonocardiales</taxon>
        <taxon>Pseudonocardiaceae</taxon>
        <taxon>Amycolatopsis</taxon>
    </lineage>
</organism>
<evidence type="ECO:0000259" key="4">
    <source>
        <dbReference type="Pfam" id="PF00496"/>
    </source>
</evidence>
<keyword evidence="6" id="KW-1185">Reference proteome</keyword>
<evidence type="ECO:0000313" key="6">
    <source>
        <dbReference type="Proteomes" id="UP001597417"/>
    </source>
</evidence>
<dbReference type="Gene3D" id="3.40.190.10">
    <property type="entry name" value="Periplasmic binding protein-like II"/>
    <property type="match status" value="1"/>
</dbReference>
<dbReference type="RefSeq" id="WP_378268099.1">
    <property type="nucleotide sequence ID" value="NZ_JBHUKR010000016.1"/>
</dbReference>
<comment type="similarity">
    <text evidence="1">Belongs to the bacterial solute-binding protein 5 family.</text>
</comment>
<evidence type="ECO:0000256" key="3">
    <source>
        <dbReference type="ARBA" id="ARBA00022729"/>
    </source>
</evidence>
<feature type="domain" description="Solute-binding protein family 5" evidence="4">
    <location>
        <begin position="13"/>
        <end position="372"/>
    </location>
</feature>
<dbReference type="CDD" id="cd00995">
    <property type="entry name" value="PBP2_NikA_DppA_OppA_like"/>
    <property type="match status" value="1"/>
</dbReference>
<dbReference type="InterPro" id="IPR000914">
    <property type="entry name" value="SBP_5_dom"/>
</dbReference>
<protein>
    <submittedName>
        <fullName evidence="5">ABC transporter substrate-binding protein</fullName>
    </submittedName>
</protein>
<dbReference type="Gene3D" id="3.10.105.10">
    <property type="entry name" value="Dipeptide-binding Protein, Domain 3"/>
    <property type="match status" value="1"/>
</dbReference>
<dbReference type="SUPFAM" id="SSF53850">
    <property type="entry name" value="Periplasmic binding protein-like II"/>
    <property type="match status" value="1"/>
</dbReference>
<dbReference type="PIRSF" id="PIRSF002741">
    <property type="entry name" value="MppA"/>
    <property type="match status" value="1"/>
</dbReference>
<reference evidence="6" key="1">
    <citation type="journal article" date="2019" name="Int. J. Syst. Evol. Microbiol.">
        <title>The Global Catalogue of Microorganisms (GCM) 10K type strain sequencing project: providing services to taxonomists for standard genome sequencing and annotation.</title>
        <authorList>
            <consortium name="The Broad Institute Genomics Platform"/>
            <consortium name="The Broad Institute Genome Sequencing Center for Infectious Disease"/>
            <person name="Wu L."/>
            <person name="Ma J."/>
        </authorList>
    </citation>
    <scope>NUCLEOTIDE SEQUENCE [LARGE SCALE GENOMIC DNA]</scope>
    <source>
        <strain evidence="6">CGMCC 4.7645</strain>
    </source>
</reference>
<keyword evidence="2" id="KW-0813">Transport</keyword>
<dbReference type="InterPro" id="IPR030678">
    <property type="entry name" value="Peptide/Ni-bd"/>
</dbReference>
<name>A0ABW5FYD3_9PSEU</name>
<dbReference type="PANTHER" id="PTHR30290">
    <property type="entry name" value="PERIPLASMIC BINDING COMPONENT OF ABC TRANSPORTER"/>
    <property type="match status" value="1"/>
</dbReference>
<keyword evidence="3" id="KW-0732">Signal</keyword>
<accession>A0ABW5FYD3</accession>
<sequence>MTQKLETHSATGELAPQLATAVQQPDDTTLVYTIRSGVKFSDGTSLTADDVAWSIEHDATGASQLAADLIAFGSVSVSGPMQVTVKMSHPDGQMRSLLATTIFVQEANFAKSHPNDLGAPGAEPIGTGPYMFVGDTPQAVTLAANPNYWGAKPKVSKIVMVPVSDDNTAQLAMRSGSMQANLVSNLKTAGQYQQIPGVKLSPLKSNISVNYISLDTQAAPLNDLHVRQAIAYSLDKEGITTAAYGTYAELLRGLSTADQLADVIPSKAEEDAFLNGLPQYSFDLTKAKQALAQSAYPNGFQLAVSYDSSAPFAQLTVLNLQQNMAKIGVTITPTPVTQKQWIAAVYAHKDLGLQLLPFTSAGPDAGTMLVETTAAGNARPGAFNTANWTTADVEAAGKQLEASSDKVVRWQAVKTILTAIANDLPYIPLQAPGHVLAVGGGFSLTQNISVLDLKNNGTWPEYLQAN</sequence>
<comment type="caution">
    <text evidence="5">The sequence shown here is derived from an EMBL/GenBank/DDBJ whole genome shotgun (WGS) entry which is preliminary data.</text>
</comment>
<dbReference type="Pfam" id="PF00496">
    <property type="entry name" value="SBP_bac_5"/>
    <property type="match status" value="1"/>
</dbReference>
<evidence type="ECO:0000313" key="5">
    <source>
        <dbReference type="EMBL" id="MFD2420068.1"/>
    </source>
</evidence>
<dbReference type="InterPro" id="IPR039424">
    <property type="entry name" value="SBP_5"/>
</dbReference>
<dbReference type="Proteomes" id="UP001597417">
    <property type="component" value="Unassembled WGS sequence"/>
</dbReference>